<feature type="region of interest" description="Disordered" evidence="1">
    <location>
        <begin position="30"/>
        <end position="49"/>
    </location>
</feature>
<reference evidence="2 3" key="1">
    <citation type="journal article" date="2016" name="Mol. Biol. Evol.">
        <title>Comparative Genomics of Early-Diverging Mushroom-Forming Fungi Provides Insights into the Origins of Lignocellulose Decay Capabilities.</title>
        <authorList>
            <person name="Nagy L.G."/>
            <person name="Riley R."/>
            <person name="Tritt A."/>
            <person name="Adam C."/>
            <person name="Daum C."/>
            <person name="Floudas D."/>
            <person name="Sun H."/>
            <person name="Yadav J.S."/>
            <person name="Pangilinan J."/>
            <person name="Larsson K.H."/>
            <person name="Matsuura K."/>
            <person name="Barry K."/>
            <person name="Labutti K."/>
            <person name="Kuo R."/>
            <person name="Ohm R.A."/>
            <person name="Bhattacharya S.S."/>
            <person name="Shirouzu T."/>
            <person name="Yoshinaga Y."/>
            <person name="Martin F.M."/>
            <person name="Grigoriev I.V."/>
            <person name="Hibbett D.S."/>
        </authorList>
    </citation>
    <scope>NUCLEOTIDE SEQUENCE [LARGE SCALE GENOMIC DNA]</scope>
    <source>
        <strain evidence="2 3">TUFC12733</strain>
    </source>
</reference>
<protein>
    <submittedName>
        <fullName evidence="2">Uncharacterized protein</fullName>
    </submittedName>
</protein>
<dbReference type="EMBL" id="KV417298">
    <property type="protein sequence ID" value="KZO93882.1"/>
    <property type="molecule type" value="Genomic_DNA"/>
</dbReference>
<organism evidence="2 3">
    <name type="scientific">Calocera viscosa (strain TUFC12733)</name>
    <dbReference type="NCBI Taxonomy" id="1330018"/>
    <lineage>
        <taxon>Eukaryota</taxon>
        <taxon>Fungi</taxon>
        <taxon>Dikarya</taxon>
        <taxon>Basidiomycota</taxon>
        <taxon>Agaricomycotina</taxon>
        <taxon>Dacrymycetes</taxon>
        <taxon>Dacrymycetales</taxon>
        <taxon>Dacrymycetaceae</taxon>
        <taxon>Calocera</taxon>
    </lineage>
</organism>
<gene>
    <name evidence="2" type="ORF">CALVIDRAFT_235777</name>
</gene>
<feature type="compositionally biased region" description="Basic and acidic residues" evidence="1">
    <location>
        <begin position="156"/>
        <end position="168"/>
    </location>
</feature>
<evidence type="ECO:0000256" key="1">
    <source>
        <dbReference type="SAM" id="MobiDB-lite"/>
    </source>
</evidence>
<evidence type="ECO:0000313" key="2">
    <source>
        <dbReference type="EMBL" id="KZO93882.1"/>
    </source>
</evidence>
<feature type="region of interest" description="Disordered" evidence="1">
    <location>
        <begin position="148"/>
        <end position="191"/>
    </location>
</feature>
<dbReference type="Proteomes" id="UP000076738">
    <property type="component" value="Unassembled WGS sequence"/>
</dbReference>
<accession>A0A167JTD3</accession>
<dbReference type="AlphaFoldDB" id="A0A167JTD3"/>
<keyword evidence="3" id="KW-1185">Reference proteome</keyword>
<proteinExistence type="predicted"/>
<sequence length="191" mass="20915">MTPATKPGDPARRSLIHLAPFTSTSIVVPSPRYPMSTRNAEEEGERTVERGNPYTSLAVHGTLAHPHHLPSRAPIPRRDIIHERIQRVLRIQNHRSLPLRHSRKQLRPKCSVHLLPEDVLEPWPPQPGAGEAKDRLWGLVQERSAQVGAQVGKVGVDGRGRGEGRPAGEEGEQPQDESAAFGPACLSAPVP</sequence>
<feature type="compositionally biased region" description="Basic and acidic residues" evidence="1">
    <location>
        <begin position="39"/>
        <end position="49"/>
    </location>
</feature>
<name>A0A167JTD3_CALVF</name>
<evidence type="ECO:0000313" key="3">
    <source>
        <dbReference type="Proteomes" id="UP000076738"/>
    </source>
</evidence>